<feature type="domain" description="RecX third three-helical" evidence="7">
    <location>
        <begin position="100"/>
        <end position="149"/>
    </location>
</feature>
<comment type="function">
    <text evidence="5">Modulates RecA activity.</text>
</comment>
<dbReference type="GO" id="GO:0006282">
    <property type="term" value="P:regulation of DNA repair"/>
    <property type="evidence" value="ECO:0007669"/>
    <property type="project" value="UniProtKB-UniRule"/>
</dbReference>
<dbReference type="Proteomes" id="UP000184774">
    <property type="component" value="Unassembled WGS sequence"/>
</dbReference>
<gene>
    <name evidence="5 10" type="primary">recX</name>
    <name evidence="10" type="ORF">VSP9026_00919</name>
    <name evidence="9" type="ORF">Vspart_02694</name>
</gene>
<dbReference type="Pfam" id="PF02631">
    <property type="entry name" value="RecX_HTH2"/>
    <property type="match status" value="1"/>
</dbReference>
<comment type="similarity">
    <text evidence="2 5">Belongs to the RecX family.</text>
</comment>
<feature type="domain" description="RecX first three-helical" evidence="8">
    <location>
        <begin position="9"/>
        <end position="46"/>
    </location>
</feature>
<dbReference type="InterPro" id="IPR053926">
    <property type="entry name" value="RecX_HTH_1st"/>
</dbReference>
<name>A0A1N6M1I5_9VIBR</name>
<protein>
    <recommendedName>
        <fullName evidence="3 5">Regulatory protein RecX</fullName>
    </recommendedName>
</protein>
<reference evidence="9 12" key="3">
    <citation type="journal article" date="2020" name="J. Nat. Prod.">
        <title>Genomics-Metabolomics Profiling Disclosed Marine Vibrio spartinae 3.6 as a Producer of a New Branched Side Chain Prodigiosin.</title>
        <authorList>
            <person name="Vitale G.A."/>
            <person name="Sciarretta M."/>
            <person name="Palma Esposito F."/>
            <person name="January G.G."/>
            <person name="Giaccio M."/>
            <person name="Bunk B."/>
            <person name="Sproer C."/>
            <person name="Bajerski F."/>
            <person name="Power D."/>
            <person name="Festa C."/>
            <person name="Monti M.C."/>
            <person name="D'Auria M.V."/>
            <person name="de Pascale D."/>
        </authorList>
    </citation>
    <scope>NUCLEOTIDE SEQUENCE [LARGE SCALE GENOMIC DNA]</scope>
    <source>
        <strain evidence="9 12">3.6</strain>
    </source>
</reference>
<dbReference type="Proteomes" id="UP000515264">
    <property type="component" value="Chromosome 1"/>
</dbReference>
<dbReference type="EMBL" id="CP046268">
    <property type="protein sequence ID" value="QMV15392.1"/>
    <property type="molecule type" value="Genomic_DNA"/>
</dbReference>
<dbReference type="NCBIfam" id="NF001057">
    <property type="entry name" value="PRK00117.3-3"/>
    <property type="match status" value="1"/>
</dbReference>
<dbReference type="GO" id="GO:0005737">
    <property type="term" value="C:cytoplasm"/>
    <property type="evidence" value="ECO:0007669"/>
    <property type="project" value="UniProtKB-SubCell"/>
</dbReference>
<comment type="subcellular location">
    <subcellularLocation>
        <location evidence="1 5">Cytoplasm</location>
    </subcellularLocation>
</comment>
<dbReference type="InterPro" id="IPR003783">
    <property type="entry name" value="Regulatory_RecX"/>
</dbReference>
<evidence type="ECO:0000259" key="7">
    <source>
        <dbReference type="Pfam" id="PF21981"/>
    </source>
</evidence>
<evidence type="ECO:0000313" key="9">
    <source>
        <dbReference type="EMBL" id="QMV15392.1"/>
    </source>
</evidence>
<evidence type="ECO:0000256" key="2">
    <source>
        <dbReference type="ARBA" id="ARBA00009695"/>
    </source>
</evidence>
<feature type="domain" description="RecX second three-helical" evidence="6">
    <location>
        <begin position="55"/>
        <end position="93"/>
    </location>
</feature>
<evidence type="ECO:0000313" key="12">
    <source>
        <dbReference type="Proteomes" id="UP000515264"/>
    </source>
</evidence>
<sequence>MSREHSRTCLETAIQLLSRRDHGRIELYHKLMTKGFDDNEVAQAVQACEQNGYLDDVRYTQGMIRHHIAKGHGEQRIYQSLKQKRVDESIIAEQLAELDIDWFELATSTAERKFGISTGEPVKDPKVYAKQVRFLQYRGFNFEQIQYALNPHLNEYT</sequence>
<proteinExistence type="inferred from homology"/>
<dbReference type="PANTHER" id="PTHR33602">
    <property type="entry name" value="REGULATORY PROTEIN RECX FAMILY PROTEIN"/>
    <property type="match status" value="1"/>
</dbReference>
<evidence type="ECO:0000259" key="8">
    <source>
        <dbReference type="Pfam" id="PF21982"/>
    </source>
</evidence>
<dbReference type="Gene3D" id="1.10.10.10">
    <property type="entry name" value="Winged helix-like DNA-binding domain superfamily/Winged helix DNA-binding domain"/>
    <property type="match status" value="3"/>
</dbReference>
<keyword evidence="4 5" id="KW-0963">Cytoplasm</keyword>
<dbReference type="InterPro" id="IPR036388">
    <property type="entry name" value="WH-like_DNA-bd_sf"/>
</dbReference>
<dbReference type="Pfam" id="PF21981">
    <property type="entry name" value="RecX_HTH3"/>
    <property type="match status" value="1"/>
</dbReference>
<evidence type="ECO:0000256" key="5">
    <source>
        <dbReference type="HAMAP-Rule" id="MF_01114"/>
    </source>
</evidence>
<dbReference type="InterPro" id="IPR053925">
    <property type="entry name" value="RecX_HTH_3rd"/>
</dbReference>
<dbReference type="Pfam" id="PF21982">
    <property type="entry name" value="RecX_HTH1"/>
    <property type="match status" value="1"/>
</dbReference>
<reference evidence="9" key="2">
    <citation type="submission" date="2019-11" db="EMBL/GenBank/DDBJ databases">
        <authorList>
            <person name="January G."/>
            <person name="Bunk B."/>
        </authorList>
    </citation>
    <scope>NUCLEOTIDE SEQUENCE</scope>
    <source>
        <strain evidence="9">3.6</strain>
    </source>
</reference>
<evidence type="ECO:0000259" key="6">
    <source>
        <dbReference type="Pfam" id="PF02631"/>
    </source>
</evidence>
<dbReference type="AlphaFoldDB" id="A0A1N6M1I5"/>
<evidence type="ECO:0000313" key="10">
    <source>
        <dbReference type="EMBL" id="SIO93262.1"/>
    </source>
</evidence>
<dbReference type="PANTHER" id="PTHR33602:SF1">
    <property type="entry name" value="REGULATORY PROTEIN RECX FAMILY PROTEIN"/>
    <property type="match status" value="1"/>
</dbReference>
<keyword evidence="12" id="KW-1185">Reference proteome</keyword>
<evidence type="ECO:0000256" key="1">
    <source>
        <dbReference type="ARBA" id="ARBA00004496"/>
    </source>
</evidence>
<dbReference type="EMBL" id="FSSB01000007">
    <property type="protein sequence ID" value="SIO93262.1"/>
    <property type="molecule type" value="Genomic_DNA"/>
</dbReference>
<evidence type="ECO:0000256" key="3">
    <source>
        <dbReference type="ARBA" id="ARBA00018111"/>
    </source>
</evidence>
<reference evidence="10 11" key="1">
    <citation type="submission" date="2016-12" db="EMBL/GenBank/DDBJ databases">
        <authorList>
            <person name="Song W.-J."/>
            <person name="Kurnit D.M."/>
        </authorList>
    </citation>
    <scope>NUCLEOTIDE SEQUENCE [LARGE SCALE GENOMIC DNA]</scope>
    <source>
        <strain evidence="10 11">CECT 9026</strain>
    </source>
</reference>
<dbReference type="InterPro" id="IPR053924">
    <property type="entry name" value="RecX_HTH_2nd"/>
</dbReference>
<dbReference type="HAMAP" id="MF_01114">
    <property type="entry name" value="RecX"/>
    <property type="match status" value="1"/>
</dbReference>
<evidence type="ECO:0000313" key="11">
    <source>
        <dbReference type="Proteomes" id="UP000184774"/>
    </source>
</evidence>
<accession>A0A1N6M1I5</accession>
<evidence type="ECO:0000256" key="4">
    <source>
        <dbReference type="ARBA" id="ARBA00022490"/>
    </source>
</evidence>
<dbReference type="OrthoDB" id="7066780at2"/>
<dbReference type="RefSeq" id="WP_074371852.1">
    <property type="nucleotide sequence ID" value="NZ_AP024907.1"/>
</dbReference>
<organism evidence="10 11">
    <name type="scientific">Vibrio spartinae</name>
    <dbReference type="NCBI Taxonomy" id="1918945"/>
    <lineage>
        <taxon>Bacteria</taxon>
        <taxon>Pseudomonadati</taxon>
        <taxon>Pseudomonadota</taxon>
        <taxon>Gammaproteobacteria</taxon>
        <taxon>Vibrionales</taxon>
        <taxon>Vibrionaceae</taxon>
        <taxon>Vibrio</taxon>
    </lineage>
</organism>